<dbReference type="RefSeq" id="WP_186699492.1">
    <property type="nucleotide sequence ID" value="NZ_JABWRD020000001.1"/>
</dbReference>
<organism evidence="1 2">
    <name type="scientific">Pseudomonas shirazensis</name>
    <dbReference type="NCBI Taxonomy" id="2745494"/>
    <lineage>
        <taxon>Bacteria</taxon>
        <taxon>Pseudomonadati</taxon>
        <taxon>Pseudomonadota</taxon>
        <taxon>Gammaproteobacteria</taxon>
        <taxon>Pseudomonadales</taxon>
        <taxon>Pseudomonadaceae</taxon>
        <taxon>Pseudomonas</taxon>
    </lineage>
</organism>
<accession>A0ABU8ZXB0</accession>
<comment type="caution">
    <text evidence="1">The sequence shown here is derived from an EMBL/GenBank/DDBJ whole genome shotgun (WGS) entry which is preliminary data.</text>
</comment>
<proteinExistence type="predicted"/>
<protein>
    <submittedName>
        <fullName evidence="1">Terminase small subunit</fullName>
    </submittedName>
</protein>
<dbReference type="Proteomes" id="UP001386972">
    <property type="component" value="Unassembled WGS sequence"/>
</dbReference>
<dbReference type="EMBL" id="JBBNAW010000004">
    <property type="protein sequence ID" value="MEK2608967.1"/>
    <property type="molecule type" value="Genomic_DNA"/>
</dbReference>
<sequence>MLYLTKSEFAARNGWSKSYVSKLTKQDRLVLTVDGKVDVKATELLLAESADPSKAAVAARHEENRIDRDVRSQLQPTADTPAVQQPDLAPGSGFNFQRSKAHREYYLAQLAESEFHKTQGNLVDRKSVEDAAYSAGRMVRDLMFGLAPQLAAELAAMTDPWQIEKHLTGAFRRVFEDAIRLNGADLEQAMTQS</sequence>
<keyword evidence="2" id="KW-1185">Reference proteome</keyword>
<evidence type="ECO:0000313" key="1">
    <source>
        <dbReference type="EMBL" id="MEK2608967.1"/>
    </source>
</evidence>
<reference evidence="1 2" key="1">
    <citation type="submission" date="2024-03" db="EMBL/GenBank/DDBJ databases">
        <title>Screening, Identification and Application of a Plant Lactobacillus Strain.</title>
        <authorList>
            <person name="Li Y.L."/>
        </authorList>
    </citation>
    <scope>NUCLEOTIDE SEQUENCE [LARGE SCALE GENOMIC DNA]</scope>
    <source>
        <strain evidence="1 2">JDB</strain>
    </source>
</reference>
<name>A0ABU8ZXB0_9PSED</name>
<evidence type="ECO:0000313" key="2">
    <source>
        <dbReference type="Proteomes" id="UP001386972"/>
    </source>
</evidence>
<gene>
    <name evidence="1" type="ORF">WLF18_07615</name>
</gene>